<dbReference type="Proteomes" id="UP000269793">
    <property type="component" value="Chromosome II"/>
</dbReference>
<dbReference type="AlphaFoldDB" id="A0A3G2S4Y9"/>
<dbReference type="STRING" id="425264.A0A3G2S4Y9"/>
<keyword evidence="3" id="KW-1185">Reference proteome</keyword>
<proteinExistence type="predicted"/>
<dbReference type="EMBL" id="CP033149">
    <property type="protein sequence ID" value="AYO42429.1"/>
    <property type="molecule type" value="Genomic_DNA"/>
</dbReference>
<feature type="region of interest" description="Disordered" evidence="1">
    <location>
        <begin position="169"/>
        <end position="194"/>
    </location>
</feature>
<protein>
    <recommendedName>
        <fullName evidence="4">BTB domain-containing protein</fullName>
    </recommendedName>
</protein>
<organism evidence="2 3">
    <name type="scientific">Malassezia restricta (strain ATCC 96810 / NBRC 103918 / CBS 7877)</name>
    <name type="common">Seborrheic dermatitis infection agent</name>
    <dbReference type="NCBI Taxonomy" id="425264"/>
    <lineage>
        <taxon>Eukaryota</taxon>
        <taxon>Fungi</taxon>
        <taxon>Dikarya</taxon>
        <taxon>Basidiomycota</taxon>
        <taxon>Ustilaginomycotina</taxon>
        <taxon>Malasseziomycetes</taxon>
        <taxon>Malasseziales</taxon>
        <taxon>Malasseziaceae</taxon>
        <taxon>Malassezia</taxon>
    </lineage>
</organism>
<sequence length="484" mass="52166">MVPFLSAASSASMAPSTRSAEPKLASVSYVALDAIAAGICGTPFYDTEFIVPHKGRDETLYAHSHVIKTSCPTLYRMIQKNSTLRLDSMEVQTALPSAAASTAGGDTASLTPSCITEETFADAPSEEETEYADDDDTIEEESIMSVPASTQEPSSGRVPPGVVPTRASMRGPEAPPKLSSPIHIQGSEASLPSIPKSMAPIANNAARRGPESFRGASFFKSLRKKKDTIQDSEPIAELEQARLRHAEPNTPMTGTLAAPPALSRASAPPSESAEAGPRRARHASAASVQHAGRTSSRASRTTRSAGRSRPSSHGRVPGVRRVVVRGVSPRTLQALLFYLYTNQVHFITMPHIPPHGHLNEIHEEALAHLGDGSRQNAGVWPPAFSNKAAYCLGQQLDLPDLKLRAFDSISQNMSVRSVLADLLSPFGDRFGDVQRVHLDFIMQHWDEVKTRPDFVPIVENLAHGQYPKSSASLFQLFSKLSVQP</sequence>
<evidence type="ECO:0008006" key="4">
    <source>
        <dbReference type="Google" id="ProtNLM"/>
    </source>
</evidence>
<dbReference type="VEuPathDB" id="FungiDB:DNF11_1479"/>
<evidence type="ECO:0000256" key="1">
    <source>
        <dbReference type="SAM" id="MobiDB-lite"/>
    </source>
</evidence>
<dbReference type="Gene3D" id="3.30.710.10">
    <property type="entry name" value="Potassium Channel Kv1.1, Chain A"/>
    <property type="match status" value="1"/>
</dbReference>
<feature type="region of interest" description="Disordered" evidence="1">
    <location>
        <begin position="243"/>
        <end position="317"/>
    </location>
</feature>
<reference evidence="2 3" key="1">
    <citation type="submission" date="2018-10" db="EMBL/GenBank/DDBJ databases">
        <title>Complete genome sequence of Malassezia restricta CBS 7877.</title>
        <authorList>
            <person name="Morand S.C."/>
            <person name="Bertignac M."/>
            <person name="Iltis A."/>
            <person name="Kolder I."/>
            <person name="Pirovano W."/>
            <person name="Jourdain R."/>
            <person name="Clavaud C."/>
        </authorList>
    </citation>
    <scope>NUCLEOTIDE SEQUENCE [LARGE SCALE GENOMIC DNA]</scope>
    <source>
        <strain evidence="2 3">CBS 7877</strain>
    </source>
</reference>
<feature type="compositionally biased region" description="Low complexity" evidence="1">
    <location>
        <begin position="256"/>
        <end position="275"/>
    </location>
</feature>
<dbReference type="OrthoDB" id="6359816at2759"/>
<evidence type="ECO:0000313" key="2">
    <source>
        <dbReference type="EMBL" id="AYO42429.1"/>
    </source>
</evidence>
<gene>
    <name evidence="2" type="ORF">DNF11_1479</name>
</gene>
<name>A0A3G2S4Y9_MALR7</name>
<evidence type="ECO:0000313" key="3">
    <source>
        <dbReference type="Proteomes" id="UP000269793"/>
    </source>
</evidence>
<accession>A0A3G2S4Y9</accession>
<dbReference type="InterPro" id="IPR011333">
    <property type="entry name" value="SKP1/BTB/POZ_sf"/>
</dbReference>
<feature type="compositionally biased region" description="Low complexity" evidence="1">
    <location>
        <begin position="291"/>
        <end position="317"/>
    </location>
</feature>